<dbReference type="GO" id="GO:0016787">
    <property type="term" value="F:hydrolase activity"/>
    <property type="evidence" value="ECO:0007669"/>
    <property type="project" value="InterPro"/>
</dbReference>
<dbReference type="PRINTS" id="PR00114">
    <property type="entry name" value="STPHPHTASE"/>
</dbReference>
<dbReference type="Gene3D" id="3.60.21.10">
    <property type="match status" value="1"/>
</dbReference>
<accession>X1H4W2</accession>
<reference evidence="2" key="1">
    <citation type="journal article" date="2014" name="Front. Microbiol.">
        <title>High frequency of phylogenetically diverse reductive dehalogenase-homologous genes in deep subseafloor sedimentary metagenomes.</title>
        <authorList>
            <person name="Kawai M."/>
            <person name="Futagami T."/>
            <person name="Toyoda A."/>
            <person name="Takaki Y."/>
            <person name="Nishi S."/>
            <person name="Hori S."/>
            <person name="Arai W."/>
            <person name="Tsubouchi T."/>
            <person name="Morono Y."/>
            <person name="Uchiyama I."/>
            <person name="Ito T."/>
            <person name="Fujiyama A."/>
            <person name="Inagaki F."/>
            <person name="Takami H."/>
        </authorList>
    </citation>
    <scope>NUCLEOTIDE SEQUENCE</scope>
    <source>
        <strain evidence="2">Expedition CK06-06</strain>
    </source>
</reference>
<dbReference type="InterPro" id="IPR029052">
    <property type="entry name" value="Metallo-depent_PP-like"/>
</dbReference>
<comment type="caution">
    <text evidence="2">The sequence shown here is derived from an EMBL/GenBank/DDBJ whole genome shotgun (WGS) entry which is preliminary data.</text>
</comment>
<organism evidence="2">
    <name type="scientific">marine sediment metagenome</name>
    <dbReference type="NCBI Taxonomy" id="412755"/>
    <lineage>
        <taxon>unclassified sequences</taxon>
        <taxon>metagenomes</taxon>
        <taxon>ecological metagenomes</taxon>
    </lineage>
</organism>
<evidence type="ECO:0000313" key="2">
    <source>
        <dbReference type="EMBL" id="GAH65211.1"/>
    </source>
</evidence>
<dbReference type="Pfam" id="PF00149">
    <property type="entry name" value="Metallophos"/>
    <property type="match status" value="1"/>
</dbReference>
<feature type="non-terminal residue" evidence="2">
    <location>
        <position position="264"/>
    </location>
</feature>
<sequence>PDSQTGTIIYLKRDSSENITTREKQNIKRKSGTIRFNGFAGDTNSYELFNRKPDRDNTFRNVDRIFAIGDIHGGYYELIELLKNNGIIDENLKWSWGKGHLVFLGDLFDRGDYVTECLWFIYRLEHEAEKAGGHVHMLLGNHELMIMDEDTRDISRKYEYLSRYLEFNLGQFYGNDFEIGNWLRSKNTVIKVNDNIFVHGGFSPEFLDSGIDMQELNNLAYKYLNNKLDSTDITDAELILGDKGPFWYRGYFGNWNGYKQITEE</sequence>
<dbReference type="SUPFAM" id="SSF56300">
    <property type="entry name" value="Metallo-dependent phosphatases"/>
    <property type="match status" value="1"/>
</dbReference>
<dbReference type="InterPro" id="IPR006186">
    <property type="entry name" value="Ser/Thr-sp_prot-phosphatase"/>
</dbReference>
<evidence type="ECO:0000259" key="1">
    <source>
        <dbReference type="Pfam" id="PF00149"/>
    </source>
</evidence>
<dbReference type="EMBL" id="BARU01030610">
    <property type="protein sequence ID" value="GAH65211.1"/>
    <property type="molecule type" value="Genomic_DNA"/>
</dbReference>
<dbReference type="InterPro" id="IPR004843">
    <property type="entry name" value="Calcineurin-like_PHP"/>
</dbReference>
<dbReference type="AlphaFoldDB" id="X1H4W2"/>
<name>X1H4W2_9ZZZZ</name>
<feature type="non-terminal residue" evidence="2">
    <location>
        <position position="1"/>
    </location>
</feature>
<gene>
    <name evidence="2" type="ORF">S03H2_48541</name>
</gene>
<proteinExistence type="predicted"/>
<dbReference type="PANTHER" id="PTHR46546:SF4">
    <property type="entry name" value="SHEWANELLA-LIKE PROTEIN PHOSPHATASE 1"/>
    <property type="match status" value="1"/>
</dbReference>
<dbReference type="PANTHER" id="PTHR46546">
    <property type="entry name" value="SHEWANELLA-LIKE PROTEIN PHOSPHATASE 1"/>
    <property type="match status" value="1"/>
</dbReference>
<feature type="domain" description="Calcineurin-like phosphoesterase" evidence="1">
    <location>
        <begin position="64"/>
        <end position="242"/>
    </location>
</feature>
<protein>
    <recommendedName>
        <fullName evidence="1">Calcineurin-like phosphoesterase domain-containing protein</fullName>
    </recommendedName>
</protein>